<evidence type="ECO:0000313" key="2">
    <source>
        <dbReference type="Proteomes" id="UP000601435"/>
    </source>
</evidence>
<sequence>MPERRSIVVAGSSVLRGSLQSLIDALVPNAWQSFAGVPSIPGEGTTVKCWGWLEYQVDNLHLGFLDWRLPSYGRSDKVSAAARIRKTMLEDKPDIFVIELGWNFKDHMRQLDSELALFWGPLFKAVLPSFHGKVVLCLGPVSPFNARICEAECGISRARARSARSSVAKLLASWPSDIRNASRGKIVMLDPAFMALPMFFDGETDMVRKTSSQHWHRYDRKQSPGRKVFGVVAETLGQIFLSELLRVTELRAGAPGKEVTHTRACAQCPVRSCCPWRPIPLHLEHTLRNVRDLTNFTSWSNLTMESCGQMEVNMAVRDVVCEVQASIGTHAPLHASA</sequence>
<proteinExistence type="predicted"/>
<organism evidence="1 2">
    <name type="scientific">Symbiodinium necroappetens</name>
    <dbReference type="NCBI Taxonomy" id="1628268"/>
    <lineage>
        <taxon>Eukaryota</taxon>
        <taxon>Sar</taxon>
        <taxon>Alveolata</taxon>
        <taxon>Dinophyceae</taxon>
        <taxon>Suessiales</taxon>
        <taxon>Symbiodiniaceae</taxon>
        <taxon>Symbiodinium</taxon>
    </lineage>
</organism>
<keyword evidence="2" id="KW-1185">Reference proteome</keyword>
<dbReference type="OrthoDB" id="410830at2759"/>
<comment type="caution">
    <text evidence="1">The sequence shown here is derived from an EMBL/GenBank/DDBJ whole genome shotgun (WGS) entry which is preliminary data.</text>
</comment>
<dbReference type="Proteomes" id="UP000601435">
    <property type="component" value="Unassembled WGS sequence"/>
</dbReference>
<dbReference type="AlphaFoldDB" id="A0A812IR18"/>
<dbReference type="EMBL" id="CAJNJA010001003">
    <property type="protein sequence ID" value="CAE7156545.1"/>
    <property type="molecule type" value="Genomic_DNA"/>
</dbReference>
<name>A0A812IR18_9DINO</name>
<evidence type="ECO:0000313" key="1">
    <source>
        <dbReference type="EMBL" id="CAE7156545.1"/>
    </source>
</evidence>
<reference evidence="1" key="1">
    <citation type="submission" date="2021-02" db="EMBL/GenBank/DDBJ databases">
        <authorList>
            <person name="Dougan E. K."/>
            <person name="Rhodes N."/>
            <person name="Thang M."/>
            <person name="Chan C."/>
        </authorList>
    </citation>
    <scope>NUCLEOTIDE SEQUENCE</scope>
</reference>
<accession>A0A812IR18</accession>
<gene>
    <name evidence="1" type="ORF">SNEC2469_LOCUS284</name>
</gene>
<protein>
    <submittedName>
        <fullName evidence="1">Uncharacterized protein</fullName>
    </submittedName>
</protein>